<feature type="chain" id="PRO_5003880892" evidence="1">
    <location>
        <begin position="19"/>
        <end position="1235"/>
    </location>
</feature>
<dbReference type="InterPro" id="IPR015943">
    <property type="entry name" value="WD40/YVTN_repeat-like_dom_sf"/>
</dbReference>
<dbReference type="Gene3D" id="2.130.10.10">
    <property type="entry name" value="YVTN repeat-like/Quinoprotein amine dehydrogenase"/>
    <property type="match status" value="2"/>
</dbReference>
<dbReference type="OrthoDB" id="9763050at2"/>
<feature type="signal peptide" evidence="1">
    <location>
        <begin position="1"/>
        <end position="18"/>
    </location>
</feature>
<dbReference type="Proteomes" id="UP000000466">
    <property type="component" value="Chromosome"/>
</dbReference>
<feature type="domain" description="F5/8 type C" evidence="2">
    <location>
        <begin position="1115"/>
        <end position="1235"/>
    </location>
</feature>
<dbReference type="STRING" id="1117647.M5M_16650"/>
<dbReference type="EMBL" id="CP003746">
    <property type="protein sequence ID" value="AFV00461.1"/>
    <property type="molecule type" value="Genomic_DNA"/>
</dbReference>
<evidence type="ECO:0000256" key="1">
    <source>
        <dbReference type="SAM" id="SignalP"/>
    </source>
</evidence>
<dbReference type="Gene3D" id="2.60.40.1080">
    <property type="match status" value="2"/>
</dbReference>
<keyword evidence="1" id="KW-0732">Signal</keyword>
<dbReference type="KEGG" id="saga:M5M_16650"/>
<reference evidence="3 4" key="1">
    <citation type="journal article" date="2013" name="Genome Announc.">
        <title>Complete genome sequence of Simiduia agarivorans SA1(T), a marine bacterium able to degrade a variety of polysaccharides.</title>
        <authorList>
            <person name="Lin S.Y."/>
            <person name="Shieh W.Y."/>
            <person name="Chen J.S."/>
            <person name="Tang S.L."/>
        </authorList>
    </citation>
    <scope>NUCLEOTIDE SEQUENCE [LARGE SCALE GENOMIC DNA]</scope>
    <source>
        <strain evidence="4">DSM 21679 / JCM 13881 / BCRC 17597 / SA1</strain>
    </source>
</reference>
<evidence type="ECO:0000259" key="2">
    <source>
        <dbReference type="PROSITE" id="PS50022"/>
    </source>
</evidence>
<dbReference type="SMART" id="SM00635">
    <property type="entry name" value="BID_2"/>
    <property type="match status" value="2"/>
</dbReference>
<dbReference type="InterPro" id="IPR003343">
    <property type="entry name" value="Big_2"/>
</dbReference>
<name>K4KQB1_SIMAS</name>
<evidence type="ECO:0000313" key="3">
    <source>
        <dbReference type="EMBL" id="AFV00461.1"/>
    </source>
</evidence>
<keyword evidence="4" id="KW-1185">Reference proteome</keyword>
<dbReference type="Pfam" id="PF02368">
    <property type="entry name" value="Big_2"/>
    <property type="match status" value="2"/>
</dbReference>
<dbReference type="InterPro" id="IPR000421">
    <property type="entry name" value="FA58C"/>
</dbReference>
<dbReference type="SUPFAM" id="SSF110296">
    <property type="entry name" value="Oligoxyloglucan reducing end-specific cellobiohydrolase"/>
    <property type="match status" value="1"/>
</dbReference>
<dbReference type="PROSITE" id="PS50022">
    <property type="entry name" value="FA58C_3"/>
    <property type="match status" value="1"/>
</dbReference>
<dbReference type="SUPFAM" id="SSF49373">
    <property type="entry name" value="Invasin/intimin cell-adhesion fragments"/>
    <property type="match status" value="2"/>
</dbReference>
<accession>K4KQB1</accession>
<dbReference type="Gene3D" id="2.60.60.40">
    <property type="match status" value="1"/>
</dbReference>
<sequence>MKRLLIAAILLLPWFAQAQWTSINPGAGGQVQDVVADPNINERLILASDMEGIYESLNNGESWKPKGELHQNRVYAVAIPKQSGNQKMYVGTLFGLEVSNDSGNTFTLIDATKKKSIGAIAIHPTNKNIVLAAVGWKDDYDDAGGGNRFYSLFGMSKGGKVTVFKSTDGGVNWTEKTTANTYGDRNVFAIKFNPKNGSEAFLASDAGIFRSTNTGDSWSRLSAPNGTNGRAKGVDISPDGKVVYAVYLTDAAVNNGRDQGEDLEAAVFASRISSINWKNVTGSLPNYSFWQPEVDPFSTGHVHKVIVSMDQERKGLYQATVTWNDTYSSATPASTNWAQIWTENDVVDGWDVGKPNARFAHYTPKGNGWARAIWTTQNQTIYRGDLNGSSYNWHNRYSYTTNQFFADYWGIPVATYGTRGTESTYTWDIDAHANYVIQGMGDNGPVESWDGGETWSNVWMRQNGFLSDVQAVEIADAWGKKVVIAQMAAGFGGHAGTGNLYVKHLDNYSPNDEWEFYAGGSEYRGGLPNGLISDIAESPAAPGTIFVFSRGNGLYMQDFGWAYNDKHLLGDQPWFSKISNGIADQISSVKKIAPHPTNPNIVYVSSVSGSTGVFKGVNNGGNWTWSKIYNGGGWDAEVYAWDNAGQTVLFYSGKSYEDGDGENFVGAISLDEGNTWKTVLKSHNTRAVVSHSWYNKVTSGPNAYGFKFQNKGGLVGYDNKVIMAHYDHTLQKTYAVLEGTISGSNTSNASVSWSDITGNLPFGGLTTARVVANGNDKYLYVSTAGAGAWRKTLGGSSVVTPSSVSIGNCPAGDLTVGDTASLSASVQPANATNKAVSWSSSNSNVATVSSSGAVSAVAAGSATITVTTQSGNKTDTCGITVVAPPASGAASITVRARMALGSSDSLQLRVDNQVVHTWTISGSSYANYTTSKVLNGNVKLYFPDNGTDMEIDYLKVNDTTYQAEAQAINTSAWMNGSCGGGGYTSIMHCPGHIDFGTINAGSNPGNVSVTGVQINNCNNPSISVGGSVDLNETVSPTNATNKTVSWSSANTGVATVNSSGVVSGQSAGNATITVTSQDGGFTASCSVAVTNNQPPQTGYRYLMLYGYGTVLNDTTIQQIHWMVNGYSYPDPKLTWNTKSQVTSSTNGTNDYAAYDVTNVGWVIGRNFPAWIKIDLGAGNEIAPDAIMIKPNADDRGFSSFEAFGSNDNSNWTSLHSRSGLTSADYSGLTTFEFSN</sequence>
<dbReference type="eggNOG" id="COG5492">
    <property type="taxonomic scope" value="Bacteria"/>
</dbReference>
<dbReference type="RefSeq" id="WP_015048613.1">
    <property type="nucleotide sequence ID" value="NC_018868.3"/>
</dbReference>
<dbReference type="Gene3D" id="2.60.120.260">
    <property type="entry name" value="Galactose-binding domain-like"/>
    <property type="match status" value="1"/>
</dbReference>
<dbReference type="InterPro" id="IPR008964">
    <property type="entry name" value="Invasin/intimin_cell_adhesion"/>
</dbReference>
<evidence type="ECO:0000313" key="4">
    <source>
        <dbReference type="Proteomes" id="UP000000466"/>
    </source>
</evidence>
<protein>
    <submittedName>
        <fullName evidence="3">Beta-agarase</fullName>
    </submittedName>
</protein>
<proteinExistence type="predicted"/>
<dbReference type="HOGENOM" id="CLU_267255_0_0_6"/>
<dbReference type="AlphaFoldDB" id="K4KQB1"/>
<organism evidence="3 4">
    <name type="scientific">Simiduia agarivorans (strain DSM 21679 / JCM 13881 / BCRC 17597 / SA1)</name>
    <dbReference type="NCBI Taxonomy" id="1117647"/>
    <lineage>
        <taxon>Bacteria</taxon>
        <taxon>Pseudomonadati</taxon>
        <taxon>Pseudomonadota</taxon>
        <taxon>Gammaproteobacteria</taxon>
        <taxon>Cellvibrionales</taxon>
        <taxon>Cellvibrionaceae</taxon>
        <taxon>Simiduia</taxon>
    </lineage>
</organism>
<gene>
    <name evidence="3" type="ordered locus">M5M_16650</name>
</gene>